<dbReference type="PANTHER" id="PTHR42924:SF3">
    <property type="entry name" value="POLYMERASE_HISTIDINOL PHOSPHATASE N-TERMINAL DOMAIN-CONTAINING PROTEIN"/>
    <property type="match status" value="1"/>
</dbReference>
<dbReference type="InterPro" id="IPR004013">
    <property type="entry name" value="PHP_dom"/>
</dbReference>
<dbReference type="CDD" id="cd07432">
    <property type="entry name" value="PHP_HisPPase"/>
    <property type="match status" value="1"/>
</dbReference>
<evidence type="ECO:0000313" key="2">
    <source>
        <dbReference type="EMBL" id="SPQ00933.1"/>
    </source>
</evidence>
<dbReference type="PANTHER" id="PTHR42924">
    <property type="entry name" value="EXONUCLEASE"/>
    <property type="match status" value="1"/>
</dbReference>
<dbReference type="InterPro" id="IPR003141">
    <property type="entry name" value="Pol/His_phosphatase_N"/>
</dbReference>
<sequence length="246" mass="27124">MPVEFIADLHIHTCLSPCADLSMTPRDIVEKAASLGINIIAVCDHNSAENVSVTRDLGREKGIYVVAGIEINSSEEVHLLGLFSDLDDAFKMQSVIYDNLQPGENDEDAFGMQVVVNEVNEVLGFNKRLLIGATSMSVNSVVDLIHGFNGLAVASHIDRDGYGIIGRLGFIPPDLQLDALEISSRTKPDEARIKFRSYRYLPWISSSDAHCLDDIGRRTTSLFMNHSTFEELRLALRGEGGRKVSF</sequence>
<dbReference type="Proteomes" id="UP000245125">
    <property type="component" value="Unassembled WGS sequence"/>
</dbReference>
<organism evidence="2 3">
    <name type="scientific">Candidatus Sulfobium mesophilum</name>
    <dbReference type="NCBI Taxonomy" id="2016548"/>
    <lineage>
        <taxon>Bacteria</taxon>
        <taxon>Pseudomonadati</taxon>
        <taxon>Nitrospirota</taxon>
        <taxon>Nitrospiria</taxon>
        <taxon>Nitrospirales</taxon>
        <taxon>Nitrospiraceae</taxon>
        <taxon>Candidatus Sulfobium</taxon>
    </lineage>
</organism>
<protein>
    <submittedName>
        <fullName evidence="2">PHP domain protein</fullName>
    </submittedName>
</protein>
<dbReference type="InterPro" id="IPR016195">
    <property type="entry name" value="Pol/histidinol_Pase-like"/>
</dbReference>
<reference evidence="3" key="1">
    <citation type="submission" date="2018-03" db="EMBL/GenBank/DDBJ databases">
        <authorList>
            <person name="Zecchin S."/>
        </authorList>
    </citation>
    <scope>NUCLEOTIDE SEQUENCE [LARGE SCALE GENOMIC DNA]</scope>
</reference>
<dbReference type="GO" id="GO:0004534">
    <property type="term" value="F:5'-3' RNA exonuclease activity"/>
    <property type="evidence" value="ECO:0007669"/>
    <property type="project" value="TreeGrafter"/>
</dbReference>
<dbReference type="EMBL" id="OUUY01000084">
    <property type="protein sequence ID" value="SPQ00933.1"/>
    <property type="molecule type" value="Genomic_DNA"/>
</dbReference>
<accession>A0A2U3QHQ2</accession>
<keyword evidence="3" id="KW-1185">Reference proteome</keyword>
<dbReference type="SUPFAM" id="SSF89550">
    <property type="entry name" value="PHP domain-like"/>
    <property type="match status" value="1"/>
</dbReference>
<evidence type="ECO:0000313" key="3">
    <source>
        <dbReference type="Proteomes" id="UP000245125"/>
    </source>
</evidence>
<dbReference type="AlphaFoldDB" id="A0A2U3QHQ2"/>
<dbReference type="SMART" id="SM00481">
    <property type="entry name" value="POLIIIAc"/>
    <property type="match status" value="1"/>
</dbReference>
<dbReference type="OrthoDB" id="9791620at2"/>
<dbReference type="InterPro" id="IPR052018">
    <property type="entry name" value="PHP_domain"/>
</dbReference>
<dbReference type="Pfam" id="PF02811">
    <property type="entry name" value="PHP"/>
    <property type="match status" value="1"/>
</dbReference>
<dbReference type="Gene3D" id="3.20.20.140">
    <property type="entry name" value="Metal-dependent hydrolases"/>
    <property type="match status" value="1"/>
</dbReference>
<evidence type="ECO:0000259" key="1">
    <source>
        <dbReference type="SMART" id="SM00481"/>
    </source>
</evidence>
<gene>
    <name evidence="2" type="ORF">NBG4_380021</name>
</gene>
<feature type="domain" description="Polymerase/histidinol phosphatase N-terminal" evidence="1">
    <location>
        <begin position="7"/>
        <end position="75"/>
    </location>
</feature>
<name>A0A2U3QHQ2_9BACT</name>
<dbReference type="GO" id="GO:0035312">
    <property type="term" value="F:5'-3' DNA exonuclease activity"/>
    <property type="evidence" value="ECO:0007669"/>
    <property type="project" value="TreeGrafter"/>
</dbReference>
<proteinExistence type="predicted"/>